<dbReference type="Proteomes" id="UP001190700">
    <property type="component" value="Unassembled WGS sequence"/>
</dbReference>
<sequence length="413" mass="43389">MPPRLRAAAVGWGAKGGRGGVPVPGCAVGALRAGPRADGGPGRCAVSDVPSLRIPKRLRSLFTECAIVALARMRVDPGNVQAHKAAAVAPCSGVVITCGPSTSLVVGTRSWKFATIWRLAGPRSKVRERPAGARLAAVLKDDLGIGVAVKGGVDIGVHTVQAALDRHPGWVCIKADARNAFNAVHREAVFEAVERDFSELWAWTDLCYGVEASVGFRIGSADGSVGEEGQPEVVVLAYLDDVLLMGPLLATAGAYDAYVDGGGRDWPSHSACKVGGLLAKADTGFLAEEMPGARGELDFINILGEPVGKPEVVTAEMLRKVEEMHGLLPTLNEVDRAQTNARGAPGLAVGGWPSLALLGTPWHKSGRCKRAGAFSDGYREDLGAENRLPYIRALQTAMQKLSEAVEEIEEARG</sequence>
<proteinExistence type="predicted"/>
<evidence type="ECO:0000313" key="1">
    <source>
        <dbReference type="EMBL" id="KAK3266438.1"/>
    </source>
</evidence>
<name>A0AAE0FVL0_9CHLO</name>
<comment type="caution">
    <text evidence="1">The sequence shown here is derived from an EMBL/GenBank/DDBJ whole genome shotgun (WGS) entry which is preliminary data.</text>
</comment>
<gene>
    <name evidence="1" type="ORF">CYMTET_24939</name>
</gene>
<reference evidence="1 2" key="1">
    <citation type="journal article" date="2015" name="Genome Biol. Evol.">
        <title>Comparative Genomics of a Bacterivorous Green Alga Reveals Evolutionary Causalities and Consequences of Phago-Mixotrophic Mode of Nutrition.</title>
        <authorList>
            <person name="Burns J.A."/>
            <person name="Paasch A."/>
            <person name="Narechania A."/>
            <person name="Kim E."/>
        </authorList>
    </citation>
    <scope>NUCLEOTIDE SEQUENCE [LARGE SCALE GENOMIC DNA]</scope>
    <source>
        <strain evidence="1 2">PLY_AMNH</strain>
    </source>
</reference>
<organism evidence="1 2">
    <name type="scientific">Cymbomonas tetramitiformis</name>
    <dbReference type="NCBI Taxonomy" id="36881"/>
    <lineage>
        <taxon>Eukaryota</taxon>
        <taxon>Viridiplantae</taxon>
        <taxon>Chlorophyta</taxon>
        <taxon>Pyramimonadophyceae</taxon>
        <taxon>Pyramimonadales</taxon>
        <taxon>Pyramimonadaceae</taxon>
        <taxon>Cymbomonas</taxon>
    </lineage>
</organism>
<dbReference type="EMBL" id="LGRX02013086">
    <property type="protein sequence ID" value="KAK3266438.1"/>
    <property type="molecule type" value="Genomic_DNA"/>
</dbReference>
<evidence type="ECO:0000313" key="2">
    <source>
        <dbReference type="Proteomes" id="UP001190700"/>
    </source>
</evidence>
<keyword evidence="2" id="KW-1185">Reference proteome</keyword>
<accession>A0AAE0FVL0</accession>
<evidence type="ECO:0008006" key="3">
    <source>
        <dbReference type="Google" id="ProtNLM"/>
    </source>
</evidence>
<dbReference type="AlphaFoldDB" id="A0AAE0FVL0"/>
<protein>
    <recommendedName>
        <fullName evidence="3">Reverse transcriptase domain-containing protein</fullName>
    </recommendedName>
</protein>